<feature type="non-terminal residue" evidence="5">
    <location>
        <position position="1"/>
    </location>
</feature>
<dbReference type="InterPro" id="IPR013346">
    <property type="entry name" value="NrdE_NrdA_C"/>
</dbReference>
<dbReference type="GO" id="GO:0009263">
    <property type="term" value="P:deoxyribonucleotide biosynthetic process"/>
    <property type="evidence" value="ECO:0007669"/>
    <property type="project" value="UniProtKB-KW"/>
</dbReference>
<sequence length="312" mass="34981">CNLASISLSAFVVNGVFDYGLLEYIVGVTVKNLNRVIDINHYPIPEAKLSNLRHRPIGIGVQGLADCFCMLRYPFDSEEAREVNINIFETIYYSALKKSCLLAQEYGPYESYPGSPISQGILQHDMWGVSDSSRHDWATLRADIAKYGVRNSLLIAPMPTATTAQIFGNNESIEPFTSNFYTRRVLSGEFQIVNKYLLKDLVDAGLWNDDMKNVLLHFNGSVQALQFYSHANTLIQYICLINMFKNHNFLQSIFSLMNVNSISSRSRDALGCPNVIWSSGLERPEQIPAVPDCLDSSDGEDTLLFVPGESIR</sequence>
<dbReference type="Pfam" id="PF02867">
    <property type="entry name" value="Ribonuc_red_lgC"/>
    <property type="match status" value="1"/>
</dbReference>
<dbReference type="PROSITE" id="PS00089">
    <property type="entry name" value="RIBORED_LARGE"/>
    <property type="match status" value="1"/>
</dbReference>
<dbReference type="RefSeq" id="XP_029657001.1">
    <property type="nucleotide sequence ID" value="XM_029801141.1"/>
</dbReference>
<keyword evidence="2" id="KW-0215">Deoxyribonucleotide synthesis</keyword>
<evidence type="ECO:0000259" key="3">
    <source>
        <dbReference type="PROSITE" id="PS00089"/>
    </source>
</evidence>
<dbReference type="Gene3D" id="3.20.70.20">
    <property type="match status" value="1"/>
</dbReference>
<dbReference type="KEGG" id="osn:115231048"/>
<evidence type="ECO:0000256" key="1">
    <source>
        <dbReference type="ARBA" id="ARBA00010406"/>
    </source>
</evidence>
<dbReference type="GO" id="GO:0004748">
    <property type="term" value="F:ribonucleoside-diphosphate reductase activity, thioredoxin disulfide as acceptor"/>
    <property type="evidence" value="ECO:0007669"/>
    <property type="project" value="TreeGrafter"/>
</dbReference>
<dbReference type="AlphaFoldDB" id="A0A6P7U7L2"/>
<accession>A0A6P7U7L2</accession>
<dbReference type="PANTHER" id="PTHR11573:SF6">
    <property type="entry name" value="RIBONUCLEOSIDE-DIPHOSPHATE REDUCTASE LARGE SUBUNIT"/>
    <property type="match status" value="1"/>
</dbReference>
<dbReference type="PANTHER" id="PTHR11573">
    <property type="entry name" value="RIBONUCLEOSIDE-DIPHOSPHATE REDUCTASE LARGE CHAIN"/>
    <property type="match status" value="1"/>
</dbReference>
<dbReference type="GO" id="GO:0005971">
    <property type="term" value="C:ribonucleoside-diphosphate reductase complex"/>
    <property type="evidence" value="ECO:0007669"/>
    <property type="project" value="TreeGrafter"/>
</dbReference>
<dbReference type="SUPFAM" id="SSF51998">
    <property type="entry name" value="PFL-like glycyl radical enzymes"/>
    <property type="match status" value="1"/>
</dbReference>
<evidence type="ECO:0000313" key="4">
    <source>
        <dbReference type="Proteomes" id="UP000515154"/>
    </source>
</evidence>
<gene>
    <name evidence="5" type="primary">LOC115231048</name>
</gene>
<keyword evidence="4" id="KW-1185">Reference proteome</keyword>
<evidence type="ECO:0000313" key="5">
    <source>
        <dbReference type="RefSeq" id="XP_029657001.1"/>
    </source>
</evidence>
<dbReference type="PRINTS" id="PR01183">
    <property type="entry name" value="RIBORDTASEM1"/>
</dbReference>
<name>A0A6P7U7L2_9MOLL</name>
<dbReference type="InterPro" id="IPR039718">
    <property type="entry name" value="Rrm1"/>
</dbReference>
<dbReference type="InterPro" id="IPR000788">
    <property type="entry name" value="RNR_lg_C"/>
</dbReference>
<dbReference type="Proteomes" id="UP000515154">
    <property type="component" value="Unplaced"/>
</dbReference>
<proteinExistence type="inferred from homology"/>
<dbReference type="GO" id="GO:0005524">
    <property type="term" value="F:ATP binding"/>
    <property type="evidence" value="ECO:0007669"/>
    <property type="project" value="TreeGrafter"/>
</dbReference>
<evidence type="ECO:0000256" key="2">
    <source>
        <dbReference type="ARBA" id="ARBA00023116"/>
    </source>
</evidence>
<comment type="similarity">
    <text evidence="1">Belongs to the ribonucleoside diphosphate reductase large chain family.</text>
</comment>
<feature type="domain" description="Ribonucleotide reductase large subunit" evidence="3">
    <location>
        <begin position="137"/>
        <end position="159"/>
    </location>
</feature>
<protein>
    <submittedName>
        <fullName evidence="5">Ribonucleoside-diphosphate reductase large subunit-like</fullName>
    </submittedName>
</protein>
<organism evidence="4 5">
    <name type="scientific">Octopus sinensis</name>
    <name type="common">East Asian common octopus</name>
    <dbReference type="NCBI Taxonomy" id="2607531"/>
    <lineage>
        <taxon>Eukaryota</taxon>
        <taxon>Metazoa</taxon>
        <taxon>Spiralia</taxon>
        <taxon>Lophotrochozoa</taxon>
        <taxon>Mollusca</taxon>
        <taxon>Cephalopoda</taxon>
        <taxon>Coleoidea</taxon>
        <taxon>Octopodiformes</taxon>
        <taxon>Octopoda</taxon>
        <taxon>Incirrata</taxon>
        <taxon>Octopodidae</taxon>
        <taxon>Octopus</taxon>
    </lineage>
</organism>
<reference evidence="5" key="1">
    <citation type="submission" date="2025-08" db="UniProtKB">
        <authorList>
            <consortium name="RefSeq"/>
        </authorList>
    </citation>
    <scope>IDENTIFICATION</scope>
</reference>